<dbReference type="InterPro" id="IPR036388">
    <property type="entry name" value="WH-like_DNA-bd_sf"/>
</dbReference>
<dbReference type="PANTHER" id="PTHR43133">
    <property type="entry name" value="RNA POLYMERASE ECF-TYPE SIGMA FACTO"/>
    <property type="match status" value="1"/>
</dbReference>
<evidence type="ECO:0000256" key="1">
    <source>
        <dbReference type="ARBA" id="ARBA00010641"/>
    </source>
</evidence>
<dbReference type="InterPro" id="IPR039425">
    <property type="entry name" value="RNA_pol_sigma-70-like"/>
</dbReference>
<proteinExistence type="inferred from homology"/>
<protein>
    <recommendedName>
        <fullName evidence="8">RNA polymerase sigma factor, sigma-70 family</fullName>
    </recommendedName>
</protein>
<evidence type="ECO:0000256" key="5">
    <source>
        <dbReference type="ARBA" id="ARBA00023163"/>
    </source>
</evidence>
<name>A0ABY8A090_9ACTN</name>
<evidence type="ECO:0000256" key="4">
    <source>
        <dbReference type="ARBA" id="ARBA00023125"/>
    </source>
</evidence>
<dbReference type="RefSeq" id="WP_275305891.1">
    <property type="nucleotide sequence ID" value="NZ_CP095749.1"/>
</dbReference>
<keyword evidence="7" id="KW-1185">Reference proteome</keyword>
<dbReference type="SUPFAM" id="SSF88946">
    <property type="entry name" value="Sigma2 domain of RNA polymerase sigma factors"/>
    <property type="match status" value="1"/>
</dbReference>
<keyword evidence="2" id="KW-0805">Transcription regulation</keyword>
<comment type="similarity">
    <text evidence="1">Belongs to the sigma-70 factor family. ECF subfamily.</text>
</comment>
<dbReference type="PANTHER" id="PTHR43133:SF8">
    <property type="entry name" value="RNA POLYMERASE SIGMA FACTOR HI_1459-RELATED"/>
    <property type="match status" value="1"/>
</dbReference>
<evidence type="ECO:0000313" key="6">
    <source>
        <dbReference type="EMBL" id="WEB38176.1"/>
    </source>
</evidence>
<accession>A0ABY8A090</accession>
<dbReference type="SUPFAM" id="SSF88659">
    <property type="entry name" value="Sigma3 and sigma4 domains of RNA polymerase sigma factors"/>
    <property type="match status" value="1"/>
</dbReference>
<dbReference type="Gene3D" id="1.10.10.10">
    <property type="entry name" value="Winged helix-like DNA-binding domain superfamily/Winged helix DNA-binding domain"/>
    <property type="match status" value="1"/>
</dbReference>
<gene>
    <name evidence="6" type="ORF">MOV08_01870</name>
</gene>
<keyword evidence="4" id="KW-0238">DNA-binding</keyword>
<dbReference type="Proteomes" id="UP001218629">
    <property type="component" value="Chromosome"/>
</dbReference>
<organism evidence="6 7">
    <name type="scientific">Streptomyces yunnanensis</name>
    <dbReference type="NCBI Taxonomy" id="156453"/>
    <lineage>
        <taxon>Bacteria</taxon>
        <taxon>Bacillati</taxon>
        <taxon>Actinomycetota</taxon>
        <taxon>Actinomycetes</taxon>
        <taxon>Kitasatosporales</taxon>
        <taxon>Streptomycetaceae</taxon>
        <taxon>Streptomyces</taxon>
    </lineage>
</organism>
<reference evidence="6 7" key="1">
    <citation type="submission" date="2022-03" db="EMBL/GenBank/DDBJ databases">
        <title>Streptomyces yunnanensis P86,complete genome.</title>
        <authorList>
            <person name="Chen S."/>
            <person name="Zhang Q."/>
        </authorList>
    </citation>
    <scope>NUCLEOTIDE SEQUENCE [LARGE SCALE GENOMIC DNA]</scope>
    <source>
        <strain evidence="6 7">P86</strain>
    </source>
</reference>
<dbReference type="EMBL" id="CP095749">
    <property type="protein sequence ID" value="WEB38176.1"/>
    <property type="molecule type" value="Genomic_DNA"/>
</dbReference>
<evidence type="ECO:0000313" key="7">
    <source>
        <dbReference type="Proteomes" id="UP001218629"/>
    </source>
</evidence>
<dbReference type="Gene3D" id="1.10.1740.10">
    <property type="match status" value="1"/>
</dbReference>
<dbReference type="InterPro" id="IPR013324">
    <property type="entry name" value="RNA_pol_sigma_r3/r4-like"/>
</dbReference>
<sequence length="199" mass="22257">MVGDGPPKEAVIVEGQVAQRLLEYYPDFMDRQPYALRREFESLSLAACQDIAQEAFLRVGSKATRGGLAPETNVQAYLQRAARNLAFDRFRTELLRKKLVLLANDGLDSVPEQPVVGTDRVLQDLVKPAIEDMPESMQQKVVDLQSRGLSDAQIARALGISAHQLHRMRNKAVSQLRGKLAGHIRAGHRKQKQHGVRDR</sequence>
<evidence type="ECO:0000256" key="3">
    <source>
        <dbReference type="ARBA" id="ARBA00023082"/>
    </source>
</evidence>
<keyword evidence="3" id="KW-0731">Sigma factor</keyword>
<keyword evidence="5" id="KW-0804">Transcription</keyword>
<dbReference type="InterPro" id="IPR013325">
    <property type="entry name" value="RNA_pol_sigma_r2"/>
</dbReference>
<evidence type="ECO:0000256" key="2">
    <source>
        <dbReference type="ARBA" id="ARBA00023015"/>
    </source>
</evidence>
<evidence type="ECO:0008006" key="8">
    <source>
        <dbReference type="Google" id="ProtNLM"/>
    </source>
</evidence>